<dbReference type="EMBL" id="CM031813">
    <property type="protein sequence ID" value="KAG6652732.1"/>
    <property type="molecule type" value="Genomic_DNA"/>
</dbReference>
<gene>
    <name evidence="2" type="ORF">CIPAW_05G026600</name>
</gene>
<evidence type="ECO:0000313" key="3">
    <source>
        <dbReference type="Proteomes" id="UP000811609"/>
    </source>
</evidence>
<evidence type="ECO:0000313" key="2">
    <source>
        <dbReference type="EMBL" id="KAG6652732.1"/>
    </source>
</evidence>
<protein>
    <submittedName>
        <fullName evidence="2">Uncharacterized protein</fullName>
    </submittedName>
</protein>
<comment type="caution">
    <text evidence="2">The sequence shown here is derived from an EMBL/GenBank/DDBJ whole genome shotgun (WGS) entry which is preliminary data.</text>
</comment>
<dbReference type="Proteomes" id="UP000811609">
    <property type="component" value="Chromosome 5"/>
</dbReference>
<feature type="compositionally biased region" description="Basic residues" evidence="1">
    <location>
        <begin position="105"/>
        <end position="114"/>
    </location>
</feature>
<reference evidence="2" key="1">
    <citation type="submission" date="2020-12" db="EMBL/GenBank/DDBJ databases">
        <title>WGS assembly of Carya illinoinensis cv. Pawnee.</title>
        <authorList>
            <person name="Platts A."/>
            <person name="Shu S."/>
            <person name="Wright S."/>
            <person name="Barry K."/>
            <person name="Edger P."/>
            <person name="Pires J.C."/>
            <person name="Schmutz J."/>
        </authorList>
    </citation>
    <scope>NUCLEOTIDE SEQUENCE</scope>
    <source>
        <tissue evidence="2">Leaf</tissue>
    </source>
</reference>
<dbReference type="AlphaFoldDB" id="A0A8T1QEP9"/>
<feature type="region of interest" description="Disordered" evidence="1">
    <location>
        <begin position="87"/>
        <end position="114"/>
    </location>
</feature>
<proteinExistence type="predicted"/>
<keyword evidence="3" id="KW-1185">Reference proteome</keyword>
<name>A0A8T1QEP9_CARIL</name>
<accession>A0A8T1QEP9</accession>
<sequence length="114" mass="13318">MERVNPCFFPNFRISDSRPPNTYPVFNPPFPPIHHCLSLNYSQISSFQIPNFIFVSYLSVKNLHIYIYIYISSLSSTVFLPHAELPPNGALCSKTRKPTLSQPRHLPRRRRCRQ</sequence>
<evidence type="ECO:0000256" key="1">
    <source>
        <dbReference type="SAM" id="MobiDB-lite"/>
    </source>
</evidence>
<organism evidence="2 3">
    <name type="scientific">Carya illinoinensis</name>
    <name type="common">Pecan</name>
    <dbReference type="NCBI Taxonomy" id="32201"/>
    <lineage>
        <taxon>Eukaryota</taxon>
        <taxon>Viridiplantae</taxon>
        <taxon>Streptophyta</taxon>
        <taxon>Embryophyta</taxon>
        <taxon>Tracheophyta</taxon>
        <taxon>Spermatophyta</taxon>
        <taxon>Magnoliopsida</taxon>
        <taxon>eudicotyledons</taxon>
        <taxon>Gunneridae</taxon>
        <taxon>Pentapetalae</taxon>
        <taxon>rosids</taxon>
        <taxon>fabids</taxon>
        <taxon>Fagales</taxon>
        <taxon>Juglandaceae</taxon>
        <taxon>Carya</taxon>
    </lineage>
</organism>